<organism evidence="4 5">
    <name type="scientific">Wickerhamomyces ciferrii (strain ATCC 14091 / BCRC 22168 / CBS 111 / JCM 3599 / NBRC 0793 / NRRL Y-1031 F-60-10)</name>
    <name type="common">Yeast</name>
    <name type="synonym">Pichia ciferrii</name>
    <dbReference type="NCBI Taxonomy" id="1206466"/>
    <lineage>
        <taxon>Eukaryota</taxon>
        <taxon>Fungi</taxon>
        <taxon>Dikarya</taxon>
        <taxon>Ascomycota</taxon>
        <taxon>Saccharomycotina</taxon>
        <taxon>Saccharomycetes</taxon>
        <taxon>Phaffomycetales</taxon>
        <taxon>Wickerhamomycetaceae</taxon>
        <taxon>Wickerhamomyces</taxon>
    </lineage>
</organism>
<dbReference type="InParanoid" id="K0KQZ3"/>
<dbReference type="AlphaFoldDB" id="K0KQZ3"/>
<dbReference type="GO" id="GO:0008270">
    <property type="term" value="F:zinc ion binding"/>
    <property type="evidence" value="ECO:0007669"/>
    <property type="project" value="UniProtKB-KW"/>
</dbReference>
<comment type="caution">
    <text evidence="4">The sequence shown here is derived from an EMBL/GenBank/DDBJ whole genome shotgun (WGS) entry which is preliminary data.</text>
</comment>
<name>K0KQZ3_WICCF</name>
<proteinExistence type="predicted"/>
<dbReference type="InterPro" id="IPR000571">
    <property type="entry name" value="Znf_CCCH"/>
</dbReference>
<sequence>MSGGLSEEIARLRNAINQGRNQSQQKDLSNSAPYSAYPSTRGSGGFRGRGRGRGWARGRGTFPIRNRTLVVNNQVSDSEFVSTVSSNGRKLINKNIYDKELQEKNLSKEEKAAKLQDAKYKILIKKLEVRASKNRVKLDLCDRCLIDGDIYAISKYGARLVPTDIPTGIKPMKLQWNGYDYTRTKNGSLKLTDQKVGKACKFRHIYECPDYQLFRECPRGKHCKLTHLDQDNLDAKLLFNTLDPENFQLPNLTKLDNLHQDPRAQIRSDIEQNPANLYDSDSEDDDLDSISTSNAQNDALETNEDYITF</sequence>
<feature type="compositionally biased region" description="Polar residues" evidence="2">
    <location>
        <begin position="17"/>
        <end position="40"/>
    </location>
</feature>
<evidence type="ECO:0000259" key="3">
    <source>
        <dbReference type="PROSITE" id="PS50103"/>
    </source>
</evidence>
<protein>
    <recommendedName>
        <fullName evidence="3">C3H1-type domain-containing protein</fullName>
    </recommendedName>
</protein>
<feature type="zinc finger region" description="C3H1-type" evidence="1">
    <location>
        <begin position="207"/>
        <end position="230"/>
    </location>
</feature>
<evidence type="ECO:0000256" key="1">
    <source>
        <dbReference type="PROSITE-ProRule" id="PRU00723"/>
    </source>
</evidence>
<dbReference type="EMBL" id="CAIF01000200">
    <property type="protein sequence ID" value="CCH45536.1"/>
    <property type="molecule type" value="Genomic_DNA"/>
</dbReference>
<gene>
    <name evidence="4" type="ORF">BN7_5118</name>
</gene>
<keyword evidence="1" id="KW-0479">Metal-binding</keyword>
<dbReference type="PROSITE" id="PS50103">
    <property type="entry name" value="ZF_C3H1"/>
    <property type="match status" value="1"/>
</dbReference>
<evidence type="ECO:0000313" key="5">
    <source>
        <dbReference type="Proteomes" id="UP000009328"/>
    </source>
</evidence>
<keyword evidence="1" id="KW-0863">Zinc-finger</keyword>
<dbReference type="STRING" id="1206466.K0KQZ3"/>
<keyword evidence="1" id="KW-0862">Zinc</keyword>
<accession>K0KQZ3</accession>
<feature type="region of interest" description="Disordered" evidence="2">
    <location>
        <begin position="267"/>
        <end position="309"/>
    </location>
</feature>
<dbReference type="HOGENOM" id="CLU_900802_0_0_1"/>
<dbReference type="eggNOG" id="ENOG502T0U8">
    <property type="taxonomic scope" value="Eukaryota"/>
</dbReference>
<evidence type="ECO:0000256" key="2">
    <source>
        <dbReference type="SAM" id="MobiDB-lite"/>
    </source>
</evidence>
<feature type="region of interest" description="Disordered" evidence="2">
    <location>
        <begin position="17"/>
        <end position="59"/>
    </location>
</feature>
<dbReference type="Proteomes" id="UP000009328">
    <property type="component" value="Unassembled WGS sequence"/>
</dbReference>
<feature type="domain" description="C3H1-type" evidence="3">
    <location>
        <begin position="207"/>
        <end position="230"/>
    </location>
</feature>
<evidence type="ECO:0000313" key="4">
    <source>
        <dbReference type="EMBL" id="CCH45536.1"/>
    </source>
</evidence>
<keyword evidence="5" id="KW-1185">Reference proteome</keyword>
<reference evidence="4 5" key="1">
    <citation type="journal article" date="2012" name="Eukaryot. Cell">
        <title>Draft genome sequence of Wickerhamomyces ciferrii NRRL Y-1031 F-60-10.</title>
        <authorList>
            <person name="Schneider J."/>
            <person name="Andrea H."/>
            <person name="Blom J."/>
            <person name="Jaenicke S."/>
            <person name="Ruckert C."/>
            <person name="Schorsch C."/>
            <person name="Szczepanowski R."/>
            <person name="Farwick M."/>
            <person name="Goesmann A."/>
            <person name="Puhler A."/>
            <person name="Schaffer S."/>
            <person name="Tauch A."/>
            <person name="Kohler T."/>
            <person name="Brinkrolf K."/>
        </authorList>
    </citation>
    <scope>NUCLEOTIDE SEQUENCE [LARGE SCALE GENOMIC DNA]</scope>
    <source>
        <strain evidence="5">ATCC 14091 / BCRC 22168 / CBS 111 / JCM 3599 / NBRC 0793 / NRRL Y-1031 F-60-10</strain>
    </source>
</reference>